<name>A0ABT5BGZ9_9BACT</name>
<sequence>MPHHHERDRGRRAVRPTTIACTGLLLAGAVWATQGARGIGEPAVGVKSEASARSLFSGVFAESAASTRHACSFAPGTRMAYDVVSDTRIEVDFGRLSDDVDAGGQVQLKATPAQARQTERSWHIDLVALAGEDDGASVLAARIEDRGTVITGDAAPGVAPPAALSDTFLIRVDARCAIREFGWRADGDLAAARDQQQLAAGLGFWAPSDPGRAASYAGTGFDSTGRYTAKYHHEDGRVTGEALSFVLADGVASGMTVGVEIVASTIEIALSEDAWFESLSDTRELEFSVGERAFGTQARTITARRAEAGSFAPRIDPGDAGWRWGVLSNMLHDSSQDFDAKLRDLPLADAMARYRELLAGGQLGDYGGLLRGWLRANPERTGELVALLRAGEFDGQQHARAGVFWALGAANTEQARTALVGVIREWPETRHQISAAQALAMVERPTPEMVEAMVESAGREGLHAVERGSMVLAVGTLAGTNATRSPEVAAAARAEIRGWLSGSRDEQQLGHALQAAGNAGHDELAADIRPFFAHESATIRRQATHALRNMSPEQAYPSLEKMLADDDRTVRTSALATAADISRRSERAPTAAMVELAAGSLDGALQAEEHAAVALLGEAARRGDARADELLRAHVKARVAGPEQDPQQLAVLARSTPGHWRAAP</sequence>
<reference evidence="1 2" key="1">
    <citation type="submission" date="2022-11" db="EMBL/GenBank/DDBJ databases">
        <title>Minimal conservation of predation-associated metabolite biosynthetic gene clusters underscores biosynthetic potential of Myxococcota including descriptions for ten novel species: Archangium lansinium sp. nov., Myxococcus landrumus sp. nov., Nannocystis bai.</title>
        <authorList>
            <person name="Ahearne A."/>
            <person name="Stevens C."/>
            <person name="Dowd S."/>
        </authorList>
    </citation>
    <scope>NUCLEOTIDE SEQUENCE [LARGE SCALE GENOMIC DNA]</scope>
    <source>
        <strain evidence="1 2">NCELM</strain>
    </source>
</reference>
<dbReference type="SUPFAM" id="SSF48371">
    <property type="entry name" value="ARM repeat"/>
    <property type="match status" value="1"/>
</dbReference>
<dbReference type="Gene3D" id="1.25.10.20">
    <property type="entry name" value="Vitellinogen, superhelical"/>
    <property type="match status" value="1"/>
</dbReference>
<dbReference type="Proteomes" id="UP001217838">
    <property type="component" value="Unassembled WGS sequence"/>
</dbReference>
<dbReference type="InterPro" id="IPR011030">
    <property type="entry name" value="Lipovitellin_superhlx_dom"/>
</dbReference>
<protein>
    <submittedName>
        <fullName evidence="1">HEAT repeat domain-containing protein</fullName>
    </submittedName>
</protein>
<keyword evidence="2" id="KW-1185">Reference proteome</keyword>
<dbReference type="Pfam" id="PF13646">
    <property type="entry name" value="HEAT_2"/>
    <property type="match status" value="1"/>
</dbReference>
<dbReference type="RefSeq" id="WP_272006428.1">
    <property type="nucleotide sequence ID" value="NZ_JAQNDN010000022.1"/>
</dbReference>
<dbReference type="EMBL" id="JAQNDN010000022">
    <property type="protein sequence ID" value="MDC0673426.1"/>
    <property type="molecule type" value="Genomic_DNA"/>
</dbReference>
<evidence type="ECO:0000313" key="2">
    <source>
        <dbReference type="Proteomes" id="UP001217838"/>
    </source>
</evidence>
<evidence type="ECO:0000313" key="1">
    <source>
        <dbReference type="EMBL" id="MDC0673426.1"/>
    </source>
</evidence>
<proteinExistence type="predicted"/>
<comment type="caution">
    <text evidence="1">The sequence shown here is derived from an EMBL/GenBank/DDBJ whole genome shotgun (WGS) entry which is preliminary data.</text>
</comment>
<dbReference type="InterPro" id="IPR016024">
    <property type="entry name" value="ARM-type_fold"/>
</dbReference>
<accession>A0ABT5BGZ9</accession>
<gene>
    <name evidence="1" type="ORF">POL58_37120</name>
</gene>
<organism evidence="1 2">
    <name type="scientific">Nannocystis radixulma</name>
    <dbReference type="NCBI Taxonomy" id="2995305"/>
    <lineage>
        <taxon>Bacteria</taxon>
        <taxon>Pseudomonadati</taxon>
        <taxon>Myxococcota</taxon>
        <taxon>Polyangia</taxon>
        <taxon>Nannocystales</taxon>
        <taxon>Nannocystaceae</taxon>
        <taxon>Nannocystis</taxon>
    </lineage>
</organism>